<gene>
    <name evidence="2" type="ORF">D9611_003623</name>
</gene>
<evidence type="ECO:0000313" key="2">
    <source>
        <dbReference type="EMBL" id="KAF5316930.1"/>
    </source>
</evidence>
<name>A0A8H5EY58_9AGAR</name>
<keyword evidence="3" id="KW-1185">Reference proteome</keyword>
<protein>
    <recommendedName>
        <fullName evidence="4">F-box domain-containing protein</fullName>
    </recommendedName>
</protein>
<reference evidence="2 3" key="1">
    <citation type="journal article" date="2020" name="ISME J.">
        <title>Uncovering the hidden diversity of litter-decomposition mechanisms in mushroom-forming fungi.</title>
        <authorList>
            <person name="Floudas D."/>
            <person name="Bentzer J."/>
            <person name="Ahren D."/>
            <person name="Johansson T."/>
            <person name="Persson P."/>
            <person name="Tunlid A."/>
        </authorList>
    </citation>
    <scope>NUCLEOTIDE SEQUENCE [LARGE SCALE GENOMIC DNA]</scope>
    <source>
        <strain evidence="2 3">CBS 175.51</strain>
    </source>
</reference>
<organism evidence="2 3">
    <name type="scientific">Ephemerocybe angulata</name>
    <dbReference type="NCBI Taxonomy" id="980116"/>
    <lineage>
        <taxon>Eukaryota</taxon>
        <taxon>Fungi</taxon>
        <taxon>Dikarya</taxon>
        <taxon>Basidiomycota</taxon>
        <taxon>Agaricomycotina</taxon>
        <taxon>Agaricomycetes</taxon>
        <taxon>Agaricomycetidae</taxon>
        <taxon>Agaricales</taxon>
        <taxon>Agaricineae</taxon>
        <taxon>Psathyrellaceae</taxon>
        <taxon>Ephemerocybe</taxon>
    </lineage>
</organism>
<evidence type="ECO:0000256" key="1">
    <source>
        <dbReference type="SAM" id="MobiDB-lite"/>
    </source>
</evidence>
<dbReference type="AlphaFoldDB" id="A0A8H5EY58"/>
<dbReference type="Proteomes" id="UP000541558">
    <property type="component" value="Unassembled WGS sequence"/>
</dbReference>
<dbReference type="OrthoDB" id="3065666at2759"/>
<evidence type="ECO:0000313" key="3">
    <source>
        <dbReference type="Proteomes" id="UP000541558"/>
    </source>
</evidence>
<feature type="region of interest" description="Disordered" evidence="1">
    <location>
        <begin position="1"/>
        <end position="25"/>
    </location>
</feature>
<proteinExistence type="predicted"/>
<accession>A0A8H5EY58</accession>
<dbReference type="EMBL" id="JAACJK010000219">
    <property type="protein sequence ID" value="KAF5316930.1"/>
    <property type="molecule type" value="Genomic_DNA"/>
</dbReference>
<comment type="caution">
    <text evidence="2">The sequence shown here is derived from an EMBL/GenBank/DDBJ whole genome shotgun (WGS) entry which is preliminary data.</text>
</comment>
<evidence type="ECO:0008006" key="4">
    <source>
        <dbReference type="Google" id="ProtNLM"/>
    </source>
</evidence>
<sequence>MNMKEASPSLRVSIPRPPSQSRTPMKTMTQGWVLPPELSAAIVGFCPPSSLRHLPLVNKEFRFHAEKLLYAHVAVRASKQWQVGVFETLATDTTKAGYVKFLSLEFDQYEYPTDSLAVERLVSSAPALKNLKDLRIRLRKDLEKYTADVFGMLCGRYFHLNTLFVDDYFDFGAILKAQKRLTVLGVFEVMFHSNGKPQSLVKTVKDRSVITVYLEKAEPHLPTYKKLSLTPELLRLEHAQDFDVILGKALGSDDMAICPRADQVTDVSVHLEHVPSKEVFKAFIAAASRLFVNLSNLELVLRCSDDTVRRALL</sequence>